<sequence>MGGLPARRTVHGFTTDPGNAQVMYAAMLQGLFRSADGGRAWVSMSPELKELAAVAVNPKRPEEIFVSTTEGTIYRSGDGGKSWKKQNQARN</sequence>
<organism evidence="1 2">
    <name type="scientific">Tectimicrobiota bacterium</name>
    <dbReference type="NCBI Taxonomy" id="2528274"/>
    <lineage>
        <taxon>Bacteria</taxon>
        <taxon>Pseudomonadati</taxon>
        <taxon>Nitrospinota/Tectimicrobiota group</taxon>
        <taxon>Candidatus Tectimicrobiota</taxon>
    </lineage>
</organism>
<protein>
    <recommendedName>
        <fullName evidence="3">Sortilin N-terminal domain-containing protein</fullName>
    </recommendedName>
</protein>
<accession>A0A932I3G3</accession>
<comment type="caution">
    <text evidence="1">The sequence shown here is derived from an EMBL/GenBank/DDBJ whole genome shotgun (WGS) entry which is preliminary data.</text>
</comment>
<gene>
    <name evidence="1" type="ORF">HYZ11_17420</name>
</gene>
<evidence type="ECO:0000313" key="2">
    <source>
        <dbReference type="Proteomes" id="UP000782312"/>
    </source>
</evidence>
<dbReference type="Gene3D" id="2.130.10.10">
    <property type="entry name" value="YVTN repeat-like/Quinoprotein amine dehydrogenase"/>
    <property type="match status" value="2"/>
</dbReference>
<evidence type="ECO:0008006" key="3">
    <source>
        <dbReference type="Google" id="ProtNLM"/>
    </source>
</evidence>
<dbReference type="AlphaFoldDB" id="A0A932I3G3"/>
<evidence type="ECO:0000313" key="1">
    <source>
        <dbReference type="EMBL" id="MBI3129393.1"/>
    </source>
</evidence>
<dbReference type="Proteomes" id="UP000782312">
    <property type="component" value="Unassembled WGS sequence"/>
</dbReference>
<name>A0A932I3G3_UNCTE</name>
<reference evidence="1" key="1">
    <citation type="submission" date="2020-07" db="EMBL/GenBank/DDBJ databases">
        <title>Huge and variable diversity of episymbiotic CPR bacteria and DPANN archaea in groundwater ecosystems.</title>
        <authorList>
            <person name="He C.Y."/>
            <person name="Keren R."/>
            <person name="Whittaker M."/>
            <person name="Farag I.F."/>
            <person name="Doudna J."/>
            <person name="Cate J.H.D."/>
            <person name="Banfield J.F."/>
        </authorList>
    </citation>
    <scope>NUCLEOTIDE SEQUENCE</scope>
    <source>
        <strain evidence="1">NC_groundwater_763_Ag_S-0.2um_68_21</strain>
    </source>
</reference>
<dbReference type="InterPro" id="IPR015943">
    <property type="entry name" value="WD40/YVTN_repeat-like_dom_sf"/>
</dbReference>
<dbReference type="EMBL" id="JACPUR010000040">
    <property type="protein sequence ID" value="MBI3129393.1"/>
    <property type="molecule type" value="Genomic_DNA"/>
</dbReference>
<proteinExistence type="predicted"/>
<dbReference type="SUPFAM" id="SSF110296">
    <property type="entry name" value="Oligoxyloglucan reducing end-specific cellobiohydrolase"/>
    <property type="match status" value="1"/>
</dbReference>